<dbReference type="EMBL" id="CM035439">
    <property type="protein sequence ID" value="KAH7284789.1"/>
    <property type="molecule type" value="Genomic_DNA"/>
</dbReference>
<evidence type="ECO:0000256" key="1">
    <source>
        <dbReference type="ARBA" id="ARBA00022884"/>
    </source>
</evidence>
<evidence type="ECO:0000256" key="2">
    <source>
        <dbReference type="PROSITE-ProRule" id="PRU00176"/>
    </source>
</evidence>
<name>A0A8T2QLH4_CERRI</name>
<comment type="caution">
    <text evidence="5">The sequence shown here is derived from an EMBL/GenBank/DDBJ whole genome shotgun (WGS) entry which is preliminary data.</text>
</comment>
<keyword evidence="6" id="KW-1185">Reference proteome</keyword>
<evidence type="ECO:0000313" key="6">
    <source>
        <dbReference type="Proteomes" id="UP000825935"/>
    </source>
</evidence>
<evidence type="ECO:0000259" key="4">
    <source>
        <dbReference type="PROSITE" id="PS50102"/>
    </source>
</evidence>
<keyword evidence="1 2" id="KW-0694">RNA-binding</keyword>
<dbReference type="Proteomes" id="UP000825935">
    <property type="component" value="Chromosome 34"/>
</dbReference>
<dbReference type="InterPro" id="IPR000504">
    <property type="entry name" value="RRM_dom"/>
</dbReference>
<dbReference type="PROSITE" id="PS50102">
    <property type="entry name" value="RRM"/>
    <property type="match status" value="1"/>
</dbReference>
<dbReference type="SMART" id="SM00360">
    <property type="entry name" value="RRM"/>
    <property type="match status" value="1"/>
</dbReference>
<feature type="compositionally biased region" description="Low complexity" evidence="3">
    <location>
        <begin position="118"/>
        <end position="138"/>
    </location>
</feature>
<evidence type="ECO:0000313" key="5">
    <source>
        <dbReference type="EMBL" id="KAH7284789.1"/>
    </source>
</evidence>
<dbReference type="InterPro" id="IPR048289">
    <property type="entry name" value="RRM2_NsCP33-like"/>
</dbReference>
<dbReference type="PANTHER" id="PTHR48027">
    <property type="entry name" value="HETEROGENEOUS NUCLEAR RIBONUCLEOPROTEIN 87F-RELATED"/>
    <property type="match status" value="1"/>
</dbReference>
<dbReference type="OrthoDB" id="439808at2759"/>
<dbReference type="SUPFAM" id="SSF54928">
    <property type="entry name" value="RNA-binding domain, RBD"/>
    <property type="match status" value="1"/>
</dbReference>
<feature type="region of interest" description="Disordered" evidence="3">
    <location>
        <begin position="111"/>
        <end position="159"/>
    </location>
</feature>
<protein>
    <recommendedName>
        <fullName evidence="4">RRM domain-containing protein</fullName>
    </recommendedName>
</protein>
<dbReference type="InterPro" id="IPR052462">
    <property type="entry name" value="SLIRP/GR-RBP-like"/>
</dbReference>
<dbReference type="GO" id="GO:0003723">
    <property type="term" value="F:RNA binding"/>
    <property type="evidence" value="ECO:0007669"/>
    <property type="project" value="UniProtKB-UniRule"/>
</dbReference>
<dbReference type="InterPro" id="IPR035979">
    <property type="entry name" value="RBD_domain_sf"/>
</dbReference>
<sequence length="159" mass="17279">MAQRLGMRGLARSLHGRLFNGVSLMTVRTYTEGSKLFVGGISFRTTEDSLREAFAEHGEVIDTKIILDRETGRSRGFGFVTFYKEEDAETALSKLNGFNLDGRVIRVDRATARPPRPASDFGSGMGFGSSFASGASSSEPAQDEDWGSIPSLDADMSKQ</sequence>
<dbReference type="Gene3D" id="3.30.70.330">
    <property type="match status" value="1"/>
</dbReference>
<feature type="domain" description="RRM" evidence="4">
    <location>
        <begin position="34"/>
        <end position="112"/>
    </location>
</feature>
<evidence type="ECO:0000256" key="3">
    <source>
        <dbReference type="SAM" id="MobiDB-lite"/>
    </source>
</evidence>
<dbReference type="CDD" id="cd21608">
    <property type="entry name" value="RRM2_NsCP33_like"/>
    <property type="match status" value="1"/>
</dbReference>
<dbReference type="InterPro" id="IPR012677">
    <property type="entry name" value="Nucleotide-bd_a/b_plait_sf"/>
</dbReference>
<accession>A0A8T2QLH4</accession>
<reference evidence="5" key="1">
    <citation type="submission" date="2021-08" db="EMBL/GenBank/DDBJ databases">
        <title>WGS assembly of Ceratopteris richardii.</title>
        <authorList>
            <person name="Marchant D.B."/>
            <person name="Chen G."/>
            <person name="Jenkins J."/>
            <person name="Shu S."/>
            <person name="Leebens-Mack J."/>
            <person name="Grimwood J."/>
            <person name="Schmutz J."/>
            <person name="Soltis P."/>
            <person name="Soltis D."/>
            <person name="Chen Z.-H."/>
        </authorList>
    </citation>
    <scope>NUCLEOTIDE SEQUENCE</scope>
    <source>
        <strain evidence="5">Whitten #5841</strain>
        <tissue evidence="5">Leaf</tissue>
    </source>
</reference>
<dbReference type="Pfam" id="PF00076">
    <property type="entry name" value="RRM_1"/>
    <property type="match status" value="1"/>
</dbReference>
<gene>
    <name evidence="5" type="ORF">KP509_34G070600</name>
</gene>
<organism evidence="5 6">
    <name type="scientific">Ceratopteris richardii</name>
    <name type="common">Triangle waterfern</name>
    <dbReference type="NCBI Taxonomy" id="49495"/>
    <lineage>
        <taxon>Eukaryota</taxon>
        <taxon>Viridiplantae</taxon>
        <taxon>Streptophyta</taxon>
        <taxon>Embryophyta</taxon>
        <taxon>Tracheophyta</taxon>
        <taxon>Polypodiopsida</taxon>
        <taxon>Polypodiidae</taxon>
        <taxon>Polypodiales</taxon>
        <taxon>Pteridineae</taxon>
        <taxon>Pteridaceae</taxon>
        <taxon>Parkerioideae</taxon>
        <taxon>Ceratopteris</taxon>
    </lineage>
</organism>
<proteinExistence type="predicted"/>
<dbReference type="AlphaFoldDB" id="A0A8T2QLH4"/>